<dbReference type="OrthoDB" id="9777593at2"/>
<feature type="domain" description="SGNH hydrolase-type esterase" evidence="1">
    <location>
        <begin position="28"/>
        <end position="203"/>
    </location>
</feature>
<proteinExistence type="predicted"/>
<reference evidence="2 3" key="1">
    <citation type="submission" date="2019-05" db="EMBL/GenBank/DDBJ databases">
        <title>We sequenced the genome of Paenibacillus hemerocallicola KCTC 33185 for further insight into its adaptation and study the phylogeny of Paenibacillus.</title>
        <authorList>
            <person name="Narsing Rao M.P."/>
        </authorList>
    </citation>
    <scope>NUCLEOTIDE SEQUENCE [LARGE SCALE GENOMIC DNA]</scope>
    <source>
        <strain evidence="2 3">KCTC 33185</strain>
    </source>
</reference>
<dbReference type="GO" id="GO:0004622">
    <property type="term" value="F:phosphatidylcholine lysophospholipase activity"/>
    <property type="evidence" value="ECO:0007669"/>
    <property type="project" value="TreeGrafter"/>
</dbReference>
<evidence type="ECO:0000259" key="1">
    <source>
        <dbReference type="Pfam" id="PF13472"/>
    </source>
</evidence>
<dbReference type="Pfam" id="PF13472">
    <property type="entry name" value="Lipase_GDSL_2"/>
    <property type="match status" value="1"/>
</dbReference>
<evidence type="ECO:0000313" key="2">
    <source>
        <dbReference type="EMBL" id="TNJ64873.1"/>
    </source>
</evidence>
<dbReference type="InterPro" id="IPR036514">
    <property type="entry name" value="SGNH_hydro_sf"/>
</dbReference>
<dbReference type="Gene3D" id="3.40.50.1110">
    <property type="entry name" value="SGNH hydrolase"/>
    <property type="match status" value="1"/>
</dbReference>
<dbReference type="EMBL" id="VDCQ01000024">
    <property type="protein sequence ID" value="TNJ64873.1"/>
    <property type="molecule type" value="Genomic_DNA"/>
</dbReference>
<dbReference type="InterPro" id="IPR013830">
    <property type="entry name" value="SGNH_hydro"/>
</dbReference>
<keyword evidence="3" id="KW-1185">Reference proteome</keyword>
<protein>
    <recommendedName>
        <fullName evidence="1">SGNH hydrolase-type esterase domain-containing protein</fullName>
    </recommendedName>
</protein>
<accession>A0A5C4T725</accession>
<evidence type="ECO:0000313" key="3">
    <source>
        <dbReference type="Proteomes" id="UP000307943"/>
    </source>
</evidence>
<dbReference type="PANTHER" id="PTHR30383">
    <property type="entry name" value="THIOESTERASE 1/PROTEASE 1/LYSOPHOSPHOLIPASE L1"/>
    <property type="match status" value="1"/>
</dbReference>
<gene>
    <name evidence="2" type="ORF">FE784_17735</name>
</gene>
<dbReference type="Proteomes" id="UP000307943">
    <property type="component" value="Unassembled WGS sequence"/>
</dbReference>
<organism evidence="2 3">
    <name type="scientific">Paenibacillus hemerocallicola</name>
    <dbReference type="NCBI Taxonomy" id="1172614"/>
    <lineage>
        <taxon>Bacteria</taxon>
        <taxon>Bacillati</taxon>
        <taxon>Bacillota</taxon>
        <taxon>Bacilli</taxon>
        <taxon>Bacillales</taxon>
        <taxon>Paenibacillaceae</taxon>
        <taxon>Paenibacillus</taxon>
    </lineage>
</organism>
<dbReference type="SUPFAM" id="SSF52266">
    <property type="entry name" value="SGNH hydrolase"/>
    <property type="match status" value="1"/>
</dbReference>
<sequence>MSMIRMTVSERLLERMKEADQDPKRIVAFGSSNTALTWGSNGMHNWVSWFGINIRETIGRHIAIVNQGINGDTTEHLIQRMERDVLSLSPKICMITIGANDAARRFEPQQYKNNMVHICERMRDHHIIPVIQTYYYPLYESGPNGFKQLFEDFMELNREIGREMDIPIIDQYRYFERLYVQDQTVYSHIMRDWIHLNPIGQALMGEIASRAFGLPSLRIPDSMRETFDNMLLHMRVADD</sequence>
<dbReference type="PANTHER" id="PTHR30383:SF5">
    <property type="entry name" value="SGNH HYDROLASE-TYPE ESTERASE DOMAIN-CONTAINING PROTEIN"/>
    <property type="match status" value="1"/>
</dbReference>
<dbReference type="AlphaFoldDB" id="A0A5C4T725"/>
<comment type="caution">
    <text evidence="2">The sequence shown here is derived from an EMBL/GenBank/DDBJ whole genome shotgun (WGS) entry which is preliminary data.</text>
</comment>
<dbReference type="InterPro" id="IPR051532">
    <property type="entry name" value="Ester_Hydrolysis_Enzymes"/>
</dbReference>
<name>A0A5C4T725_9BACL</name>